<dbReference type="EMBL" id="QNQT01000004">
    <property type="protein sequence ID" value="RDU36747.1"/>
    <property type="molecule type" value="Genomic_DNA"/>
</dbReference>
<keyword evidence="1" id="KW-1133">Transmembrane helix</keyword>
<feature type="transmembrane region" description="Helical" evidence="1">
    <location>
        <begin position="6"/>
        <end position="35"/>
    </location>
</feature>
<keyword evidence="4" id="KW-1185">Reference proteome</keyword>
<evidence type="ECO:0000256" key="1">
    <source>
        <dbReference type="SAM" id="Phobius"/>
    </source>
</evidence>
<dbReference type="RefSeq" id="WP_115452220.1">
    <property type="nucleotide sequence ID" value="NZ_QNQT01000004.1"/>
</dbReference>
<protein>
    <recommendedName>
        <fullName evidence="2">Bacterial Pleckstrin homology domain-containing protein</fullName>
    </recommendedName>
</protein>
<feature type="transmembrane region" description="Helical" evidence="1">
    <location>
        <begin position="81"/>
        <end position="98"/>
    </location>
</feature>
<reference evidence="3 4" key="1">
    <citation type="submission" date="2018-07" db="EMBL/GenBank/DDBJ databases">
        <title>Bacillus sp. YLB-04 draft genome sequence.</title>
        <authorList>
            <person name="Yu L."/>
            <person name="Tang X."/>
        </authorList>
    </citation>
    <scope>NUCLEOTIDE SEQUENCE [LARGE SCALE GENOMIC DNA]</scope>
    <source>
        <strain evidence="3 4">YLB-04</strain>
    </source>
</reference>
<proteinExistence type="predicted"/>
<name>A0A3D8GQZ6_9BACI</name>
<comment type="caution">
    <text evidence="3">The sequence shown here is derived from an EMBL/GenBank/DDBJ whole genome shotgun (WGS) entry which is preliminary data.</text>
</comment>
<evidence type="ECO:0000313" key="3">
    <source>
        <dbReference type="EMBL" id="RDU36747.1"/>
    </source>
</evidence>
<dbReference type="InterPro" id="IPR027783">
    <property type="entry name" value="Bacterial_PH-related"/>
</dbReference>
<dbReference type="OrthoDB" id="2082701at2"/>
<evidence type="ECO:0000313" key="4">
    <source>
        <dbReference type="Proteomes" id="UP000257144"/>
    </source>
</evidence>
<dbReference type="Pfam" id="PF12650">
    <property type="entry name" value="DUF3784"/>
    <property type="match status" value="1"/>
</dbReference>
<dbReference type="InterPro" id="IPR017259">
    <property type="entry name" value="UCP037672"/>
</dbReference>
<sequence>MLALFFILMGTALLLLLLGWAVSKGGYWLISGFAFRPKEEQEKLIEAGFPQKVGKLLMATAAGMVLLLPLLFTSFPYAVEVIIGFMLIFLLGGIIYLSRYEVPEKRKKSYIISSGIALITFVSLGVLMFFGYQETELIFKKEGIEITGMYGEEIPYGDIQNVKLLEEMPKATVKIDGFGTSLIAKGKFKLDGYGPSLLFIQKGKPPYLQIKTKDRHIFINSPDPDITRSWVEKLK</sequence>
<feature type="transmembrane region" description="Helical" evidence="1">
    <location>
        <begin position="110"/>
        <end position="132"/>
    </location>
</feature>
<keyword evidence="1" id="KW-0472">Membrane</keyword>
<accession>A0A3D8GQZ6</accession>
<dbReference type="AlphaFoldDB" id="A0A3D8GQZ6"/>
<organism evidence="3 4">
    <name type="scientific">Neobacillus piezotolerans</name>
    <dbReference type="NCBI Taxonomy" id="2259171"/>
    <lineage>
        <taxon>Bacteria</taxon>
        <taxon>Bacillati</taxon>
        <taxon>Bacillota</taxon>
        <taxon>Bacilli</taxon>
        <taxon>Bacillales</taxon>
        <taxon>Bacillaceae</taxon>
        <taxon>Neobacillus</taxon>
    </lineage>
</organism>
<dbReference type="Proteomes" id="UP000257144">
    <property type="component" value="Unassembled WGS sequence"/>
</dbReference>
<feature type="domain" description="Bacterial Pleckstrin homology" evidence="2">
    <location>
        <begin position="137"/>
        <end position="223"/>
    </location>
</feature>
<gene>
    <name evidence="3" type="ORF">DRW41_11890</name>
</gene>
<dbReference type="Pfam" id="PF10882">
    <property type="entry name" value="bPH_5"/>
    <property type="match status" value="1"/>
</dbReference>
<evidence type="ECO:0000259" key="2">
    <source>
        <dbReference type="Pfam" id="PF10882"/>
    </source>
</evidence>
<keyword evidence="1" id="KW-0812">Transmembrane</keyword>